<feature type="region of interest" description="Disordered" evidence="1">
    <location>
        <begin position="25"/>
        <end position="51"/>
    </location>
</feature>
<dbReference type="EMBL" id="MTKO01000128">
    <property type="protein sequence ID" value="RWX43208.1"/>
    <property type="molecule type" value="Genomic_DNA"/>
</dbReference>
<keyword evidence="3" id="KW-1185">Reference proteome</keyword>
<organism evidence="2 3">
    <name type="scientific">Candidatus Electrothrix aarhusensis</name>
    <dbReference type="NCBI Taxonomy" id="1859131"/>
    <lineage>
        <taxon>Bacteria</taxon>
        <taxon>Pseudomonadati</taxon>
        <taxon>Thermodesulfobacteriota</taxon>
        <taxon>Desulfobulbia</taxon>
        <taxon>Desulfobulbales</taxon>
        <taxon>Desulfobulbaceae</taxon>
        <taxon>Candidatus Electrothrix</taxon>
    </lineage>
</organism>
<proteinExistence type="predicted"/>
<feature type="compositionally biased region" description="Basic and acidic residues" evidence="1">
    <location>
        <begin position="42"/>
        <end position="51"/>
    </location>
</feature>
<name>A0A444IQS3_9BACT</name>
<evidence type="ECO:0000256" key="1">
    <source>
        <dbReference type="SAM" id="MobiDB-lite"/>
    </source>
</evidence>
<evidence type="ECO:0000313" key="2">
    <source>
        <dbReference type="EMBL" id="RWX43208.1"/>
    </source>
</evidence>
<gene>
    <name evidence="2" type="ORF">H206_03041</name>
</gene>
<comment type="caution">
    <text evidence="2">The sequence shown here is derived from an EMBL/GenBank/DDBJ whole genome shotgun (WGS) entry which is preliminary data.</text>
</comment>
<sequence>MGNEKKILCPADYIGLLENVIEKQMDQGKEGKKGGGRVQQRGQEETSRMPRGEEGILLAYMLNVRYR</sequence>
<reference evidence="2 3" key="1">
    <citation type="submission" date="2017-01" db="EMBL/GenBank/DDBJ databases">
        <title>The cable genome- insights into the physiology and evolution of filamentous bacteria capable of sulfide oxidation via long distance electron transfer.</title>
        <authorList>
            <person name="Schreiber L."/>
            <person name="Bjerg J.T."/>
            <person name="Boggild A."/>
            <person name="Van De Vossenberg J."/>
            <person name="Meysman F."/>
            <person name="Nielsen L.P."/>
            <person name="Schramm A."/>
            <person name="Kjeldsen K.U."/>
        </authorList>
    </citation>
    <scope>NUCLEOTIDE SEQUENCE [LARGE SCALE GENOMIC DNA]</scope>
    <source>
        <strain evidence="2">MCF</strain>
    </source>
</reference>
<dbReference type="AlphaFoldDB" id="A0A444IQS3"/>
<evidence type="ECO:0000313" key="3">
    <source>
        <dbReference type="Proteomes" id="UP000287853"/>
    </source>
</evidence>
<accession>A0A444IQS3</accession>
<protein>
    <submittedName>
        <fullName evidence="2">Uncharacterized protein</fullName>
    </submittedName>
</protein>
<dbReference type="Proteomes" id="UP000287853">
    <property type="component" value="Unassembled WGS sequence"/>
</dbReference>